<accession>A0A507DNP4</accession>
<protein>
    <submittedName>
        <fullName evidence="1">Uncharacterized protein</fullName>
    </submittedName>
</protein>
<dbReference type="PANTHER" id="PTHR36986:SF1">
    <property type="entry name" value="UPF0643 PROTEIN PB2B2.08"/>
    <property type="match status" value="1"/>
</dbReference>
<reference evidence="1 2" key="1">
    <citation type="journal article" date="2019" name="Sci. Rep.">
        <title>Comparative genomics of chytrid fungi reveal insights into the obligate biotrophic and pathogenic lifestyle of Synchytrium endobioticum.</title>
        <authorList>
            <person name="van de Vossenberg B.T.L.H."/>
            <person name="Warris S."/>
            <person name="Nguyen H.D.T."/>
            <person name="van Gent-Pelzer M.P.E."/>
            <person name="Joly D.L."/>
            <person name="van de Geest H.C."/>
            <person name="Bonants P.J.M."/>
            <person name="Smith D.S."/>
            <person name="Levesque C.A."/>
            <person name="van der Lee T.A.J."/>
        </authorList>
    </citation>
    <scope>NUCLEOTIDE SEQUENCE [LARGE SCALE GENOMIC DNA]</scope>
    <source>
        <strain evidence="1 2">CBS 675.73</strain>
    </source>
</reference>
<proteinExistence type="predicted"/>
<dbReference type="OrthoDB" id="2140489at2759"/>
<name>A0A507DNP4_9FUNG</name>
<dbReference type="AlphaFoldDB" id="A0A507DNP4"/>
<keyword evidence="2" id="KW-1185">Reference proteome</keyword>
<gene>
    <name evidence="1" type="ORF">CcCBS67573_g09753</name>
</gene>
<evidence type="ECO:0000313" key="2">
    <source>
        <dbReference type="Proteomes" id="UP000320333"/>
    </source>
</evidence>
<sequence length="227" mass="25770">MTDTFGPLNATTDLETLLKVQTYKDLHGKAVSDIVQSIHNDPSIFKSGATCPFISSSLSTQTLTTQPTSQSLKIRQVDIALIEKGLPHFHAITENYFETRLPDTFNWDEVASRLGKEWAGEWYIVAFRSVRNDRADAKALYEADGLAHKEAIESGGLLKYWYGSLNERRQCLAMCVWSSRDFAKLATRKPYHRLASSLASEMYESYTLERWSLTKHVGETVFHLNQL</sequence>
<dbReference type="PANTHER" id="PTHR36986">
    <property type="entry name" value="UPF0643 PROTEIN PB2B2.08"/>
    <property type="match status" value="1"/>
</dbReference>
<evidence type="ECO:0000313" key="1">
    <source>
        <dbReference type="EMBL" id="TPX53136.1"/>
    </source>
</evidence>
<dbReference type="EMBL" id="QEAP01000972">
    <property type="protein sequence ID" value="TPX53136.1"/>
    <property type="molecule type" value="Genomic_DNA"/>
</dbReference>
<organism evidence="1 2">
    <name type="scientific">Chytriomyces confervae</name>
    <dbReference type="NCBI Taxonomy" id="246404"/>
    <lineage>
        <taxon>Eukaryota</taxon>
        <taxon>Fungi</taxon>
        <taxon>Fungi incertae sedis</taxon>
        <taxon>Chytridiomycota</taxon>
        <taxon>Chytridiomycota incertae sedis</taxon>
        <taxon>Chytridiomycetes</taxon>
        <taxon>Chytridiales</taxon>
        <taxon>Chytriomycetaceae</taxon>
        <taxon>Chytriomyces</taxon>
    </lineage>
</organism>
<comment type="caution">
    <text evidence="1">The sequence shown here is derived from an EMBL/GenBank/DDBJ whole genome shotgun (WGS) entry which is preliminary data.</text>
</comment>
<dbReference type="Proteomes" id="UP000320333">
    <property type="component" value="Unassembled WGS sequence"/>
</dbReference>